<dbReference type="RefSeq" id="WP_344797973.1">
    <property type="nucleotide sequence ID" value="NZ_BAABAU010000004.1"/>
</dbReference>
<dbReference type="SUPFAM" id="SSF46689">
    <property type="entry name" value="Homeodomain-like"/>
    <property type="match status" value="1"/>
</dbReference>
<dbReference type="PANTHER" id="PTHR30055">
    <property type="entry name" value="HTH-TYPE TRANSCRIPTIONAL REGULATOR RUTR"/>
    <property type="match status" value="1"/>
</dbReference>
<protein>
    <submittedName>
        <fullName evidence="4">TetR/AcrR family transcriptional regulator</fullName>
    </submittedName>
</protein>
<name>A0ABP8E622_9MICO</name>
<gene>
    <name evidence="4" type="ORF">GCM10022256_31910</name>
</gene>
<dbReference type="Gene3D" id="1.10.357.10">
    <property type="entry name" value="Tetracycline Repressor, domain 2"/>
    <property type="match status" value="1"/>
</dbReference>
<dbReference type="InterPro" id="IPR001647">
    <property type="entry name" value="HTH_TetR"/>
</dbReference>
<evidence type="ECO:0000256" key="1">
    <source>
        <dbReference type="ARBA" id="ARBA00023125"/>
    </source>
</evidence>
<comment type="caution">
    <text evidence="4">The sequence shown here is derived from an EMBL/GenBank/DDBJ whole genome shotgun (WGS) entry which is preliminary data.</text>
</comment>
<evidence type="ECO:0000256" key="2">
    <source>
        <dbReference type="PROSITE-ProRule" id="PRU00335"/>
    </source>
</evidence>
<proteinExistence type="predicted"/>
<dbReference type="PANTHER" id="PTHR30055:SF209">
    <property type="entry name" value="POSSIBLE TRANSCRIPTIONAL REGULATORY PROTEIN (PROBABLY TETR-FAMILY)"/>
    <property type="match status" value="1"/>
</dbReference>
<keyword evidence="1 2" id="KW-0238">DNA-binding</keyword>
<sequence>MLDAARTLFERAATPSEVSMDQIAAAASVGKGTLFRRFGDRDGLVRALVEAKTTPLLQEIESGPPPLGPAAAPAERLCAVLAAIVDVKIETVALSLAHESGTSSPYAAEGYRATHAVVASLLTELRFSGDAGIAAHVLLAATRADLIAVLVRAEERTRDEIVDGVVGCARALVRRDAGLE</sequence>
<dbReference type="EMBL" id="BAABAU010000004">
    <property type="protein sequence ID" value="GAA4267579.1"/>
    <property type="molecule type" value="Genomic_DNA"/>
</dbReference>
<evidence type="ECO:0000259" key="3">
    <source>
        <dbReference type="PROSITE" id="PS50977"/>
    </source>
</evidence>
<reference evidence="5" key="1">
    <citation type="journal article" date="2019" name="Int. J. Syst. Evol. Microbiol.">
        <title>The Global Catalogue of Microorganisms (GCM) 10K type strain sequencing project: providing services to taxonomists for standard genome sequencing and annotation.</title>
        <authorList>
            <consortium name="The Broad Institute Genomics Platform"/>
            <consortium name="The Broad Institute Genome Sequencing Center for Infectious Disease"/>
            <person name="Wu L."/>
            <person name="Ma J."/>
        </authorList>
    </citation>
    <scope>NUCLEOTIDE SEQUENCE [LARGE SCALE GENOMIC DNA]</scope>
    <source>
        <strain evidence="5">JCM 17442</strain>
    </source>
</reference>
<feature type="DNA-binding region" description="H-T-H motif" evidence="2">
    <location>
        <begin position="19"/>
        <end position="38"/>
    </location>
</feature>
<keyword evidence="5" id="KW-1185">Reference proteome</keyword>
<dbReference type="Pfam" id="PF00440">
    <property type="entry name" value="TetR_N"/>
    <property type="match status" value="1"/>
</dbReference>
<evidence type="ECO:0000313" key="5">
    <source>
        <dbReference type="Proteomes" id="UP001501594"/>
    </source>
</evidence>
<organism evidence="4 5">
    <name type="scientific">Frondihabitans peucedani</name>
    <dbReference type="NCBI Taxonomy" id="598626"/>
    <lineage>
        <taxon>Bacteria</taxon>
        <taxon>Bacillati</taxon>
        <taxon>Actinomycetota</taxon>
        <taxon>Actinomycetes</taxon>
        <taxon>Micrococcales</taxon>
        <taxon>Microbacteriaceae</taxon>
        <taxon>Frondihabitans</taxon>
    </lineage>
</organism>
<dbReference type="PROSITE" id="PS50977">
    <property type="entry name" value="HTH_TETR_2"/>
    <property type="match status" value="1"/>
</dbReference>
<feature type="domain" description="HTH tetR-type" evidence="3">
    <location>
        <begin position="1"/>
        <end position="56"/>
    </location>
</feature>
<dbReference type="InterPro" id="IPR009057">
    <property type="entry name" value="Homeodomain-like_sf"/>
</dbReference>
<dbReference type="Proteomes" id="UP001501594">
    <property type="component" value="Unassembled WGS sequence"/>
</dbReference>
<evidence type="ECO:0000313" key="4">
    <source>
        <dbReference type="EMBL" id="GAA4267579.1"/>
    </source>
</evidence>
<dbReference type="InterPro" id="IPR050109">
    <property type="entry name" value="HTH-type_TetR-like_transc_reg"/>
</dbReference>
<accession>A0ABP8E622</accession>